<evidence type="ECO:0000313" key="8">
    <source>
        <dbReference type="EMBL" id="GIL85460.1"/>
    </source>
</evidence>
<dbReference type="InterPro" id="IPR051834">
    <property type="entry name" value="RING_finger_E3_ligase"/>
</dbReference>
<dbReference type="GO" id="GO:0061630">
    <property type="term" value="F:ubiquitin protein ligase activity"/>
    <property type="evidence" value="ECO:0007669"/>
    <property type="project" value="TreeGrafter"/>
</dbReference>
<comment type="caution">
    <text evidence="8">The sequence shown here is derived from an EMBL/GenBank/DDBJ whole genome shotgun (WGS) entry which is preliminary data.</text>
</comment>
<name>A0A8J4CLD3_9CHLO</name>
<evidence type="ECO:0000256" key="4">
    <source>
        <dbReference type="PROSITE-ProRule" id="PRU00175"/>
    </source>
</evidence>
<dbReference type="AlphaFoldDB" id="A0A8J4CLD3"/>
<dbReference type="EMBL" id="BNCQ01000021">
    <property type="protein sequence ID" value="GIM06250.1"/>
    <property type="molecule type" value="Genomic_DNA"/>
</dbReference>
<proteinExistence type="predicted"/>
<evidence type="ECO:0000256" key="6">
    <source>
        <dbReference type="SAM" id="MobiDB-lite"/>
    </source>
</evidence>
<dbReference type="EMBL" id="BNCP01000032">
    <property type="protein sequence ID" value="GIL85460.1"/>
    <property type="molecule type" value="Genomic_DNA"/>
</dbReference>
<dbReference type="GO" id="GO:0005634">
    <property type="term" value="C:nucleus"/>
    <property type="evidence" value="ECO:0007669"/>
    <property type="project" value="TreeGrafter"/>
</dbReference>
<evidence type="ECO:0000256" key="1">
    <source>
        <dbReference type="ARBA" id="ARBA00022723"/>
    </source>
</evidence>
<dbReference type="GO" id="GO:0008270">
    <property type="term" value="F:zinc ion binding"/>
    <property type="evidence" value="ECO:0007669"/>
    <property type="project" value="UniProtKB-KW"/>
</dbReference>
<evidence type="ECO:0000256" key="3">
    <source>
        <dbReference type="ARBA" id="ARBA00022833"/>
    </source>
</evidence>
<dbReference type="Proteomes" id="UP000747110">
    <property type="component" value="Unassembled WGS sequence"/>
</dbReference>
<keyword evidence="5" id="KW-0175">Coiled coil</keyword>
<dbReference type="OrthoDB" id="8062037at2759"/>
<feature type="compositionally biased region" description="Gly residues" evidence="6">
    <location>
        <begin position="329"/>
        <end position="339"/>
    </location>
</feature>
<feature type="region of interest" description="Disordered" evidence="6">
    <location>
        <begin position="1"/>
        <end position="21"/>
    </location>
</feature>
<feature type="region of interest" description="Disordered" evidence="6">
    <location>
        <begin position="64"/>
        <end position="143"/>
    </location>
</feature>
<dbReference type="GO" id="GO:0006511">
    <property type="term" value="P:ubiquitin-dependent protein catabolic process"/>
    <property type="evidence" value="ECO:0007669"/>
    <property type="project" value="TreeGrafter"/>
</dbReference>
<dbReference type="SUPFAM" id="SSF57850">
    <property type="entry name" value="RING/U-box"/>
    <property type="match status" value="1"/>
</dbReference>
<protein>
    <recommendedName>
        <fullName evidence="7">RING-type domain-containing protein</fullName>
    </recommendedName>
</protein>
<feature type="compositionally biased region" description="Basic and acidic residues" evidence="6">
    <location>
        <begin position="318"/>
        <end position="328"/>
    </location>
</feature>
<evidence type="ECO:0000313" key="10">
    <source>
        <dbReference type="Proteomes" id="UP000747110"/>
    </source>
</evidence>
<organism evidence="8 10">
    <name type="scientific">Volvox reticuliferus</name>
    <dbReference type="NCBI Taxonomy" id="1737510"/>
    <lineage>
        <taxon>Eukaryota</taxon>
        <taxon>Viridiplantae</taxon>
        <taxon>Chlorophyta</taxon>
        <taxon>core chlorophytes</taxon>
        <taxon>Chlorophyceae</taxon>
        <taxon>CS clade</taxon>
        <taxon>Chlamydomonadales</taxon>
        <taxon>Volvocaceae</taxon>
        <taxon>Volvox</taxon>
    </lineage>
</organism>
<gene>
    <name evidence="8" type="ORF">Vretifemale_13974</name>
    <name evidence="9" type="ORF">Vretimale_10607</name>
</gene>
<reference evidence="8" key="1">
    <citation type="journal article" date="2021" name="Proc. Natl. Acad. Sci. U.S.A.">
        <title>Three genomes in the algal genus Volvox reveal the fate of a haploid sex-determining region after a transition to homothallism.</title>
        <authorList>
            <person name="Yamamoto K."/>
            <person name="Hamaji T."/>
            <person name="Kawai-Toyooka H."/>
            <person name="Matsuzaki R."/>
            <person name="Takahashi F."/>
            <person name="Nishimura Y."/>
            <person name="Kawachi M."/>
            <person name="Noguchi H."/>
            <person name="Minakuchi Y."/>
            <person name="Umen J.G."/>
            <person name="Toyoda A."/>
            <person name="Nozaki H."/>
        </authorList>
    </citation>
    <scope>NUCLEOTIDE SEQUENCE</scope>
    <source>
        <strain evidence="9">NIES-3785</strain>
        <strain evidence="8">NIES-3786</strain>
    </source>
</reference>
<dbReference type="InterPro" id="IPR013083">
    <property type="entry name" value="Znf_RING/FYVE/PHD"/>
</dbReference>
<dbReference type="PANTHER" id="PTHR45931:SF3">
    <property type="entry name" value="RING ZINC FINGER-CONTAINING PROTEIN"/>
    <property type="match status" value="1"/>
</dbReference>
<accession>A0A8J4CLD3</accession>
<feature type="domain" description="RING-type" evidence="7">
    <location>
        <begin position="539"/>
        <end position="580"/>
    </location>
</feature>
<dbReference type="PANTHER" id="PTHR45931">
    <property type="entry name" value="SI:CH211-59O9.10"/>
    <property type="match status" value="1"/>
</dbReference>
<sequence length="587" mass="63071">MLTHWGAMEGQGAPRPMPVYRPSSARSRRVALPLPRVNVNTSPIAIDDDDEDENLVQRSTLKHHIPGMPRHQASGADSQANDFTRPPMLPSAPRLVPSTSIAAQQQQQHHHQPQPVQGQDMSAETQHESFGPWRGMLPPVRPARRPFRSMARSDAPGSINQPASHQRLVQGQHAPLPDVDGIEDQEDADMRLAARLQAEEDERLARETIHQMEQEEHRNVMGIRSAAQAAAATAAAIDAPNPTAGAHAQGHAWRFARAAAGRSSALPAETEGGRSSAGTRSSEAAAAALAARWSRLDMLESLENASLAESIRRERERAATRRSERVERFGGGGMVGPGSGDQEYDQDGLTWRAWSRPTRAPGSGSMSIFGGPGGGGDANRAAEAAVLAAAAEEAATAAAAAAAGPAGGSHPRFIARSLQDMIPAMMALPFGFYRIMGGRGDSDDNVGTQRRARHAVATAYREQAVAMREQILAAHRAGIPAHLLLSDRDFTPEDYELLCRLDEGVENRKAAKDEQLAALPTEIVGVEGRRRSDGCQATCIICMEEVVPGDVLKRLPCLHDFHGNCVDTWLKTKACCPICQRGLDTAA</sequence>
<dbReference type="SMART" id="SM00184">
    <property type="entry name" value="RING"/>
    <property type="match status" value="1"/>
</dbReference>
<dbReference type="Gene3D" id="3.30.40.10">
    <property type="entry name" value="Zinc/RING finger domain, C3HC4 (zinc finger)"/>
    <property type="match status" value="1"/>
</dbReference>
<dbReference type="PROSITE" id="PS50089">
    <property type="entry name" value="ZF_RING_2"/>
    <property type="match status" value="1"/>
</dbReference>
<keyword evidence="3" id="KW-0862">Zinc</keyword>
<keyword evidence="2 4" id="KW-0863">Zinc-finger</keyword>
<dbReference type="Proteomes" id="UP000722791">
    <property type="component" value="Unassembled WGS sequence"/>
</dbReference>
<evidence type="ECO:0000256" key="5">
    <source>
        <dbReference type="SAM" id="Coils"/>
    </source>
</evidence>
<dbReference type="Pfam" id="PF13639">
    <property type="entry name" value="zf-RING_2"/>
    <property type="match status" value="1"/>
</dbReference>
<keyword evidence="10" id="KW-1185">Reference proteome</keyword>
<evidence type="ECO:0000313" key="9">
    <source>
        <dbReference type="EMBL" id="GIM06250.1"/>
    </source>
</evidence>
<keyword evidence="1" id="KW-0479">Metal-binding</keyword>
<dbReference type="InterPro" id="IPR001841">
    <property type="entry name" value="Znf_RING"/>
</dbReference>
<feature type="region of interest" description="Disordered" evidence="6">
    <location>
        <begin position="318"/>
        <end position="343"/>
    </location>
</feature>
<feature type="coiled-coil region" evidence="5">
    <location>
        <begin position="182"/>
        <end position="215"/>
    </location>
</feature>
<evidence type="ECO:0000259" key="7">
    <source>
        <dbReference type="PROSITE" id="PS50089"/>
    </source>
</evidence>
<evidence type="ECO:0000256" key="2">
    <source>
        <dbReference type="ARBA" id="ARBA00022771"/>
    </source>
</evidence>